<dbReference type="Gene3D" id="3.30.200.20">
    <property type="entry name" value="Phosphorylase Kinase, domain 1"/>
    <property type="match status" value="1"/>
</dbReference>
<dbReference type="Pfam" id="PF07714">
    <property type="entry name" value="PK_Tyr_Ser-Thr"/>
    <property type="match status" value="1"/>
</dbReference>
<gene>
    <name evidence="22" type="ORF">SAY86_009176</name>
</gene>
<keyword evidence="9 20" id="KW-0732">Signal</keyword>
<evidence type="ECO:0000256" key="19">
    <source>
        <dbReference type="SAM" id="Phobius"/>
    </source>
</evidence>
<dbReference type="GO" id="GO:0006952">
    <property type="term" value="P:defense response"/>
    <property type="evidence" value="ECO:0007669"/>
    <property type="project" value="UniProtKB-ARBA"/>
</dbReference>
<dbReference type="SUPFAM" id="SSF49899">
    <property type="entry name" value="Concanavalin A-like lectins/glucanases"/>
    <property type="match status" value="1"/>
</dbReference>
<dbReference type="InterPro" id="IPR019825">
    <property type="entry name" value="Lectin_legB_Mn/Ca_BS"/>
</dbReference>
<dbReference type="Pfam" id="PF00139">
    <property type="entry name" value="Lectin_legB"/>
    <property type="match status" value="1"/>
</dbReference>
<dbReference type="PROSITE" id="PS50011">
    <property type="entry name" value="PROTEIN_KINASE_DOM"/>
    <property type="match status" value="1"/>
</dbReference>
<evidence type="ECO:0000256" key="18">
    <source>
        <dbReference type="PROSITE-ProRule" id="PRU10141"/>
    </source>
</evidence>
<keyword evidence="10" id="KW-0430">Lectin</keyword>
<dbReference type="PROSITE" id="PS00107">
    <property type="entry name" value="PROTEIN_KINASE_ATP"/>
    <property type="match status" value="1"/>
</dbReference>
<evidence type="ECO:0000256" key="16">
    <source>
        <dbReference type="ARBA" id="ARBA00023170"/>
    </source>
</evidence>
<accession>A0AAN7K7N1</accession>
<keyword evidence="5" id="KW-1003">Cell membrane</keyword>
<name>A0AAN7K7N1_TRANT</name>
<dbReference type="InterPro" id="IPR013320">
    <property type="entry name" value="ConA-like_dom_sf"/>
</dbReference>
<feature type="chain" id="PRO_5042885740" description="non-specific serine/threonine protein kinase" evidence="20">
    <location>
        <begin position="29"/>
        <end position="684"/>
    </location>
</feature>
<feature type="signal peptide" evidence="20">
    <location>
        <begin position="1"/>
        <end position="28"/>
    </location>
</feature>
<dbReference type="SMART" id="SM00220">
    <property type="entry name" value="S_TKc"/>
    <property type="match status" value="1"/>
</dbReference>
<dbReference type="InterPro" id="IPR001220">
    <property type="entry name" value="Legume_lectin_dom"/>
</dbReference>
<dbReference type="GO" id="GO:0005524">
    <property type="term" value="F:ATP binding"/>
    <property type="evidence" value="ECO:0007669"/>
    <property type="project" value="UniProtKB-UniRule"/>
</dbReference>
<dbReference type="Proteomes" id="UP001346149">
    <property type="component" value="Unassembled WGS sequence"/>
</dbReference>
<reference evidence="22 23" key="1">
    <citation type="journal article" date="2023" name="Hortic Res">
        <title>Pangenome of water caltrop reveals structural variations and asymmetric subgenome divergence after allopolyploidization.</title>
        <authorList>
            <person name="Zhang X."/>
            <person name="Chen Y."/>
            <person name="Wang L."/>
            <person name="Yuan Y."/>
            <person name="Fang M."/>
            <person name="Shi L."/>
            <person name="Lu R."/>
            <person name="Comes H.P."/>
            <person name="Ma Y."/>
            <person name="Chen Y."/>
            <person name="Huang G."/>
            <person name="Zhou Y."/>
            <person name="Zheng Z."/>
            <person name="Qiu Y."/>
        </authorList>
    </citation>
    <scope>NUCLEOTIDE SEQUENCE [LARGE SCALE GENOMIC DNA]</scope>
    <source>
        <strain evidence="22">F231</strain>
    </source>
</reference>
<dbReference type="InterPro" id="IPR011009">
    <property type="entry name" value="Kinase-like_dom_sf"/>
</dbReference>
<dbReference type="InterPro" id="IPR000719">
    <property type="entry name" value="Prot_kinase_dom"/>
</dbReference>
<feature type="transmembrane region" description="Helical" evidence="19">
    <location>
        <begin position="290"/>
        <end position="314"/>
    </location>
</feature>
<evidence type="ECO:0000256" key="13">
    <source>
        <dbReference type="ARBA" id="ARBA00022840"/>
    </source>
</evidence>
<evidence type="ECO:0000256" key="17">
    <source>
        <dbReference type="ARBA" id="ARBA00023180"/>
    </source>
</evidence>
<evidence type="ECO:0000256" key="14">
    <source>
        <dbReference type="ARBA" id="ARBA00022989"/>
    </source>
</evidence>
<dbReference type="GO" id="GO:0004674">
    <property type="term" value="F:protein serine/threonine kinase activity"/>
    <property type="evidence" value="ECO:0007669"/>
    <property type="project" value="UniProtKB-KW"/>
</dbReference>
<evidence type="ECO:0000256" key="11">
    <source>
        <dbReference type="ARBA" id="ARBA00022741"/>
    </source>
</evidence>
<sequence length="684" mass="75514">MTDLGRSRSNSFLILAIYVVFLICSGESLKTIDHQFGPFNSSYYSIFIVNPPATISNEALQITPDSAGNYTLTNKSGRVLFDRKFRLWDDVRVGSFNTSFLINLFRVNSSLTPGEGLAFVIVPDLEVPTGSSGQYLGLTNSTTDGSRDNHLIAVEFDTLKQDDLDPDSNHIGLDINSVKSNQTVSLSELGFQLAPNGNKFFHVWIHYDGAAKRLDVYMTDEDSRAITKPMPEKPVMISEKFDISQIINRDSYFGFSASTGTNIELNCVLEWNLTVEDLGKKDNKGQTLPLALGLGLSAAVITVAGAGVLAWLLLRRRKSANGPNIPGALKSLPGTPREFSFKELKKATNNFHEGNKLGEGGFGVVYKGVLPPKDGSLEIAVKKFSRDEIKSKDDFLAELTIINRLRHKHLVRLVGWCHKNGMLFLVYDYMPNGSLEDHIFCPPQKLALGWSLRYKVLSGVASALHYLHDEYDQKVLHRDLKASNIMLDVNFNARLGDFGLARAIDEEKTSYAELDGVPGTFGYIAPECLHTGKASSESDIYGFGAVILEVVCGQKPWTKIGDFQLLVDWVWYLHRNGRLLEAVDSRLGGEYEAEEAERLLLLALACSHPMASERPKTKSIFQILSGSIPPPIVPTFKPPFVWPSTGPMNIEGDIADTTPITSSQLGSSWTHRESFAGYSDSSVV</sequence>
<dbReference type="Gene3D" id="1.10.510.10">
    <property type="entry name" value="Transferase(Phosphotransferase) domain 1"/>
    <property type="match status" value="1"/>
</dbReference>
<evidence type="ECO:0000256" key="20">
    <source>
        <dbReference type="SAM" id="SignalP"/>
    </source>
</evidence>
<dbReference type="GO" id="GO:0005886">
    <property type="term" value="C:plasma membrane"/>
    <property type="evidence" value="ECO:0007669"/>
    <property type="project" value="UniProtKB-SubCell"/>
</dbReference>
<keyword evidence="17" id="KW-0325">Glycoprotein</keyword>
<dbReference type="FunFam" id="3.30.200.20:FF:000320">
    <property type="entry name" value="probable L-type lectin-domain containing receptor kinase S.5"/>
    <property type="match status" value="1"/>
</dbReference>
<evidence type="ECO:0000256" key="4">
    <source>
        <dbReference type="ARBA" id="ARBA00012513"/>
    </source>
</evidence>
<proteinExistence type="inferred from homology"/>
<keyword evidence="13 18" id="KW-0067">ATP-binding</keyword>
<dbReference type="PROSITE" id="PS00108">
    <property type="entry name" value="PROTEIN_KINASE_ST"/>
    <property type="match status" value="1"/>
</dbReference>
<protein>
    <recommendedName>
        <fullName evidence="4">non-specific serine/threonine protein kinase</fullName>
        <ecNumber evidence="4">2.7.11.1</ecNumber>
    </recommendedName>
</protein>
<keyword evidence="15 19" id="KW-0472">Membrane</keyword>
<dbReference type="EC" id="2.7.11.1" evidence="4"/>
<evidence type="ECO:0000256" key="6">
    <source>
        <dbReference type="ARBA" id="ARBA00022527"/>
    </source>
</evidence>
<keyword evidence="16" id="KW-0675">Receptor</keyword>
<dbReference type="InterPro" id="IPR008271">
    <property type="entry name" value="Ser/Thr_kinase_AS"/>
</dbReference>
<evidence type="ECO:0000256" key="10">
    <source>
        <dbReference type="ARBA" id="ARBA00022734"/>
    </source>
</evidence>
<organism evidence="22 23">
    <name type="scientific">Trapa natans</name>
    <name type="common">Water chestnut</name>
    <dbReference type="NCBI Taxonomy" id="22666"/>
    <lineage>
        <taxon>Eukaryota</taxon>
        <taxon>Viridiplantae</taxon>
        <taxon>Streptophyta</taxon>
        <taxon>Embryophyta</taxon>
        <taxon>Tracheophyta</taxon>
        <taxon>Spermatophyta</taxon>
        <taxon>Magnoliopsida</taxon>
        <taxon>eudicotyledons</taxon>
        <taxon>Gunneridae</taxon>
        <taxon>Pentapetalae</taxon>
        <taxon>rosids</taxon>
        <taxon>malvids</taxon>
        <taxon>Myrtales</taxon>
        <taxon>Lythraceae</taxon>
        <taxon>Trapa</taxon>
    </lineage>
</organism>
<feature type="domain" description="Protein kinase" evidence="21">
    <location>
        <begin position="351"/>
        <end position="611"/>
    </location>
</feature>
<dbReference type="Gene3D" id="2.60.120.200">
    <property type="match status" value="1"/>
</dbReference>
<dbReference type="InterPro" id="IPR050528">
    <property type="entry name" value="L-type_Lectin-RKs"/>
</dbReference>
<dbReference type="PROSITE" id="PS00307">
    <property type="entry name" value="LECTIN_LEGUME_BETA"/>
    <property type="match status" value="1"/>
</dbReference>
<evidence type="ECO:0000313" key="23">
    <source>
        <dbReference type="Proteomes" id="UP001346149"/>
    </source>
</evidence>
<keyword evidence="12" id="KW-0418">Kinase</keyword>
<evidence type="ECO:0000256" key="15">
    <source>
        <dbReference type="ARBA" id="ARBA00023136"/>
    </source>
</evidence>
<dbReference type="InterPro" id="IPR017441">
    <property type="entry name" value="Protein_kinase_ATP_BS"/>
</dbReference>
<comment type="caution">
    <text evidence="22">The sequence shown here is derived from an EMBL/GenBank/DDBJ whole genome shotgun (WGS) entry which is preliminary data.</text>
</comment>
<evidence type="ECO:0000256" key="8">
    <source>
        <dbReference type="ARBA" id="ARBA00022692"/>
    </source>
</evidence>
<dbReference type="CDD" id="cd06899">
    <property type="entry name" value="lectin_legume_LecRK_Arcelin_ConA"/>
    <property type="match status" value="1"/>
</dbReference>
<keyword evidence="14 19" id="KW-1133">Transmembrane helix</keyword>
<comment type="subcellular location">
    <subcellularLocation>
        <location evidence="1">Cell membrane</location>
        <topology evidence="1">Single-pass type I membrane protein</topology>
    </subcellularLocation>
</comment>
<evidence type="ECO:0000256" key="12">
    <source>
        <dbReference type="ARBA" id="ARBA00022777"/>
    </source>
</evidence>
<dbReference type="SUPFAM" id="SSF56112">
    <property type="entry name" value="Protein kinase-like (PK-like)"/>
    <property type="match status" value="1"/>
</dbReference>
<keyword evidence="7" id="KW-0808">Transferase</keyword>
<evidence type="ECO:0000256" key="1">
    <source>
        <dbReference type="ARBA" id="ARBA00004251"/>
    </source>
</evidence>
<comment type="similarity">
    <text evidence="3">In the C-terminal section; belongs to the protein kinase superfamily. Ser/Thr protein kinase family.</text>
</comment>
<feature type="binding site" evidence="18">
    <location>
        <position position="383"/>
    </location>
    <ligand>
        <name>ATP</name>
        <dbReference type="ChEBI" id="CHEBI:30616"/>
    </ligand>
</feature>
<evidence type="ECO:0000313" key="22">
    <source>
        <dbReference type="EMBL" id="KAK4763408.1"/>
    </source>
</evidence>
<dbReference type="EMBL" id="JAXQNO010000024">
    <property type="protein sequence ID" value="KAK4763408.1"/>
    <property type="molecule type" value="Genomic_DNA"/>
</dbReference>
<keyword evidence="8 19" id="KW-0812">Transmembrane</keyword>
<evidence type="ECO:0000256" key="5">
    <source>
        <dbReference type="ARBA" id="ARBA00022475"/>
    </source>
</evidence>
<keyword evidence="6" id="KW-0723">Serine/threonine-protein kinase</keyword>
<evidence type="ECO:0000256" key="7">
    <source>
        <dbReference type="ARBA" id="ARBA00022679"/>
    </source>
</evidence>
<dbReference type="PANTHER" id="PTHR27007">
    <property type="match status" value="1"/>
</dbReference>
<evidence type="ECO:0000256" key="9">
    <source>
        <dbReference type="ARBA" id="ARBA00022729"/>
    </source>
</evidence>
<dbReference type="InterPro" id="IPR001245">
    <property type="entry name" value="Ser-Thr/Tyr_kinase_cat_dom"/>
</dbReference>
<evidence type="ECO:0000256" key="3">
    <source>
        <dbReference type="ARBA" id="ARBA00010217"/>
    </source>
</evidence>
<comment type="similarity">
    <text evidence="2">In the N-terminal section; belongs to the leguminous lectin family.</text>
</comment>
<evidence type="ECO:0000256" key="2">
    <source>
        <dbReference type="ARBA" id="ARBA00008536"/>
    </source>
</evidence>
<dbReference type="FunFam" id="1.10.510.10:FF:000444">
    <property type="entry name" value="probable L-type lectin-domain containing receptor kinase S.5"/>
    <property type="match status" value="1"/>
</dbReference>
<dbReference type="AlphaFoldDB" id="A0AAN7K7N1"/>
<dbReference type="GO" id="GO:0030246">
    <property type="term" value="F:carbohydrate binding"/>
    <property type="evidence" value="ECO:0007669"/>
    <property type="project" value="UniProtKB-KW"/>
</dbReference>
<dbReference type="GO" id="GO:0051707">
    <property type="term" value="P:response to other organism"/>
    <property type="evidence" value="ECO:0007669"/>
    <property type="project" value="UniProtKB-ARBA"/>
</dbReference>
<keyword evidence="23" id="KW-1185">Reference proteome</keyword>
<evidence type="ECO:0000259" key="21">
    <source>
        <dbReference type="PROSITE" id="PS50011"/>
    </source>
</evidence>
<keyword evidence="11 18" id="KW-0547">Nucleotide-binding</keyword>